<dbReference type="InterPro" id="IPR006680">
    <property type="entry name" value="Amidohydro-rel"/>
</dbReference>
<dbReference type="PANTHER" id="PTHR43135">
    <property type="entry name" value="ALPHA-D-RIBOSE 1-METHYLPHOSPHONATE 5-TRIPHOSPHATE DIPHOSPHATASE"/>
    <property type="match status" value="1"/>
</dbReference>
<dbReference type="RefSeq" id="WP_245772359.1">
    <property type="nucleotide sequence ID" value="NZ_BJXR01000048.1"/>
</dbReference>
<evidence type="ECO:0000313" key="2">
    <source>
        <dbReference type="EMBL" id="GEN11448.1"/>
    </source>
</evidence>
<dbReference type="InterPro" id="IPR057744">
    <property type="entry name" value="OTAase-like"/>
</dbReference>
<dbReference type="CDD" id="cd01299">
    <property type="entry name" value="Met_dep_hydrolase_A"/>
    <property type="match status" value="1"/>
</dbReference>
<dbReference type="SUPFAM" id="SSF51556">
    <property type="entry name" value="Metallo-dependent hydrolases"/>
    <property type="match status" value="1"/>
</dbReference>
<keyword evidence="4" id="KW-1185">Reference proteome</keyword>
<dbReference type="EMBL" id="BJXR01000048">
    <property type="protein sequence ID" value="GEN11448.1"/>
    <property type="molecule type" value="Genomic_DNA"/>
</dbReference>
<evidence type="ECO:0000259" key="1">
    <source>
        <dbReference type="Pfam" id="PF01979"/>
    </source>
</evidence>
<gene>
    <name evidence="2" type="ORF">MFU01_64850</name>
    <name evidence="3" type="ORF">SAMN05443572_105190</name>
</gene>
<dbReference type="AlphaFoldDB" id="A0A511TE34"/>
<protein>
    <submittedName>
        <fullName evidence="3">Imidazolonepropionase</fullName>
    </submittedName>
    <submittedName>
        <fullName evidence="2">Organophopsphate acid anhydrase</fullName>
    </submittedName>
</protein>
<reference evidence="3 4" key="1">
    <citation type="submission" date="2016-10" db="EMBL/GenBank/DDBJ databases">
        <authorList>
            <person name="Varghese N."/>
            <person name="Submissions S."/>
        </authorList>
    </citation>
    <scope>NUCLEOTIDE SEQUENCE [LARGE SCALE GENOMIC DNA]</scope>
    <source>
        <strain evidence="3 4">DSM 16525</strain>
    </source>
</reference>
<evidence type="ECO:0000313" key="4">
    <source>
        <dbReference type="Proteomes" id="UP000183760"/>
    </source>
</evidence>
<reference evidence="2 5" key="2">
    <citation type="submission" date="2019-07" db="EMBL/GenBank/DDBJ databases">
        <title>Whole genome shotgun sequence of Myxococcus fulvus NBRC 100333.</title>
        <authorList>
            <person name="Hosoyama A."/>
            <person name="Uohara A."/>
            <person name="Ohji S."/>
            <person name="Ichikawa N."/>
        </authorList>
    </citation>
    <scope>NUCLEOTIDE SEQUENCE [LARGE SCALE GENOMIC DNA]</scope>
    <source>
        <strain evidence="2 5">NBRC 100333</strain>
    </source>
</reference>
<name>A0A511TE34_MYXFU</name>
<sequence>MSWSTPHAGWKSWWLVSFLGVFACARNVPEAVRGGEGAPEGAVVVLQGARLIDGNGGPPLEDATLVIEGETLRAVGPSAEVTVPSGAQVLDVKGRSVFPGLVADHSHLGVVDGTKSGSGHFTRENVLRQARQYEVYGVTTVMSLGFNTELFPKLQEELNAGAPKGADILGADRGLGVPDGAPPVGVGADQLYRPRTAEEARAAVRESASRRPALLKIWVDDFHHSVPVKMSPEVQAAIIDEAHQQGLRVAAHVYYLDDAKRLVREGVELLAHGIRDRPVDDELVREMKARGTWYVPTLGLDETFYIYAEAPEWMRTPFFQHAVQPALAAQFADPAWRAKALGDAKALARNRASVAMNLRNVKALHDAGVSIGFGTDSGANPLRIPGFAEHRELELMVQAGLTPLEALRHATRDAAALLKLDDRGTLAAGKRADFVLVEGNPAADILDTRRIVGVWHRGQRVSGGVEDLTP</sequence>
<feature type="domain" description="Amidohydrolase-related" evidence="1">
    <location>
        <begin position="97"/>
        <end position="459"/>
    </location>
</feature>
<dbReference type="InterPro" id="IPR032466">
    <property type="entry name" value="Metal_Hydrolase"/>
</dbReference>
<evidence type="ECO:0000313" key="5">
    <source>
        <dbReference type="Proteomes" id="UP000321514"/>
    </source>
</evidence>
<dbReference type="Proteomes" id="UP000183760">
    <property type="component" value="Unassembled WGS sequence"/>
</dbReference>
<dbReference type="Pfam" id="PF01979">
    <property type="entry name" value="Amidohydro_1"/>
    <property type="match status" value="1"/>
</dbReference>
<dbReference type="GO" id="GO:0016810">
    <property type="term" value="F:hydrolase activity, acting on carbon-nitrogen (but not peptide) bonds"/>
    <property type="evidence" value="ECO:0007669"/>
    <property type="project" value="InterPro"/>
</dbReference>
<evidence type="ECO:0000313" key="3">
    <source>
        <dbReference type="EMBL" id="SEU13414.1"/>
    </source>
</evidence>
<dbReference type="EMBL" id="FOIB01000005">
    <property type="protein sequence ID" value="SEU13414.1"/>
    <property type="molecule type" value="Genomic_DNA"/>
</dbReference>
<dbReference type="InterPro" id="IPR051781">
    <property type="entry name" value="Metallo-dep_Hydrolase"/>
</dbReference>
<dbReference type="PANTHER" id="PTHR43135:SF3">
    <property type="entry name" value="ALPHA-D-RIBOSE 1-METHYLPHOSPHONATE 5-TRIPHOSPHATE DIPHOSPHATASE"/>
    <property type="match status" value="1"/>
</dbReference>
<organism evidence="2 5">
    <name type="scientific">Myxococcus fulvus</name>
    <dbReference type="NCBI Taxonomy" id="33"/>
    <lineage>
        <taxon>Bacteria</taxon>
        <taxon>Pseudomonadati</taxon>
        <taxon>Myxococcota</taxon>
        <taxon>Myxococcia</taxon>
        <taxon>Myxococcales</taxon>
        <taxon>Cystobacterineae</taxon>
        <taxon>Myxococcaceae</taxon>
        <taxon>Myxococcus</taxon>
    </lineage>
</organism>
<dbReference type="InterPro" id="IPR011059">
    <property type="entry name" value="Metal-dep_hydrolase_composite"/>
</dbReference>
<dbReference type="SUPFAM" id="SSF51338">
    <property type="entry name" value="Composite domain of metallo-dependent hydrolases"/>
    <property type="match status" value="1"/>
</dbReference>
<dbReference type="Gene3D" id="2.30.40.10">
    <property type="entry name" value="Urease, subunit C, domain 1"/>
    <property type="match status" value="1"/>
</dbReference>
<dbReference type="Proteomes" id="UP000321514">
    <property type="component" value="Unassembled WGS sequence"/>
</dbReference>
<accession>A0A511TE34</accession>
<dbReference type="Gene3D" id="3.20.20.140">
    <property type="entry name" value="Metal-dependent hydrolases"/>
    <property type="match status" value="1"/>
</dbReference>
<comment type="caution">
    <text evidence="2">The sequence shown here is derived from an EMBL/GenBank/DDBJ whole genome shotgun (WGS) entry which is preliminary data.</text>
</comment>
<dbReference type="STRING" id="1334629.MFUL124B02_26260"/>
<proteinExistence type="predicted"/>